<keyword evidence="1" id="KW-0175">Coiled coil</keyword>
<organism evidence="3 4">
    <name type="scientific">Limulus polyphemus</name>
    <name type="common">Atlantic horseshoe crab</name>
    <dbReference type="NCBI Taxonomy" id="6850"/>
    <lineage>
        <taxon>Eukaryota</taxon>
        <taxon>Metazoa</taxon>
        <taxon>Ecdysozoa</taxon>
        <taxon>Arthropoda</taxon>
        <taxon>Chelicerata</taxon>
        <taxon>Merostomata</taxon>
        <taxon>Xiphosura</taxon>
        <taxon>Limulidae</taxon>
        <taxon>Limulus</taxon>
    </lineage>
</organism>
<evidence type="ECO:0000313" key="4">
    <source>
        <dbReference type="RefSeq" id="XP_013779811.1"/>
    </source>
</evidence>
<evidence type="ECO:0000256" key="2">
    <source>
        <dbReference type="SAM" id="MobiDB-lite"/>
    </source>
</evidence>
<evidence type="ECO:0000313" key="3">
    <source>
        <dbReference type="Proteomes" id="UP000694941"/>
    </source>
</evidence>
<accession>A0ABM1BDJ7</accession>
<dbReference type="InterPro" id="IPR009533">
    <property type="entry name" value="FAM107"/>
</dbReference>
<feature type="region of interest" description="Disordered" evidence="2">
    <location>
        <begin position="107"/>
        <end position="148"/>
    </location>
</feature>
<keyword evidence="3" id="KW-1185">Reference proteome</keyword>
<dbReference type="Proteomes" id="UP000694941">
    <property type="component" value="Unplaced"/>
</dbReference>
<proteinExistence type="predicted"/>
<dbReference type="RefSeq" id="XP_013779811.1">
    <property type="nucleotide sequence ID" value="XM_013924357.2"/>
</dbReference>
<dbReference type="PANTHER" id="PTHR16768">
    <property type="entry name" value="DOWN REGULATED IN RENAL CARCINOMA 1/TU3A"/>
    <property type="match status" value="1"/>
</dbReference>
<reference evidence="4" key="1">
    <citation type="submission" date="2025-08" db="UniProtKB">
        <authorList>
            <consortium name="RefSeq"/>
        </authorList>
    </citation>
    <scope>IDENTIFICATION</scope>
    <source>
        <tissue evidence="4">Muscle</tissue>
    </source>
</reference>
<sequence>MLSEAGRTELEEQELCSSCSMSSTNGVKFPEEDLVVPKKLPNPCQESVERKSVHRELLFNYKIGKNVLGQKSELQKAMEKVKDDQKKKEMDQLCINKRSSLEKRLEAQADKLQQHEEKSNMKTEATESEFHQVHSKVCPQVQPVESNS</sequence>
<evidence type="ECO:0000256" key="1">
    <source>
        <dbReference type="ARBA" id="ARBA00023054"/>
    </source>
</evidence>
<dbReference type="Pfam" id="PF06625">
    <property type="entry name" value="DUF1151"/>
    <property type="match status" value="1"/>
</dbReference>
<feature type="compositionally biased region" description="Basic and acidic residues" evidence="2">
    <location>
        <begin position="107"/>
        <end position="132"/>
    </location>
</feature>
<gene>
    <name evidence="4" type="primary">LOC106464229</name>
</gene>
<dbReference type="GeneID" id="106464229"/>
<dbReference type="PANTHER" id="PTHR16768:SF5">
    <property type="entry name" value="FI14214P"/>
    <property type="match status" value="1"/>
</dbReference>
<name>A0ABM1BDJ7_LIMPO</name>
<protein>
    <submittedName>
        <fullName evidence="4">Protein FAM107A-like</fullName>
    </submittedName>
</protein>